<dbReference type="Proteomes" id="UP000580043">
    <property type="component" value="Unassembled WGS sequence"/>
</dbReference>
<dbReference type="RefSeq" id="WP_169143964.1">
    <property type="nucleotide sequence ID" value="NZ_JABBGA010000001.1"/>
</dbReference>
<accession>A0A848FWL6</accession>
<evidence type="ECO:0000313" key="2">
    <source>
        <dbReference type="Proteomes" id="UP000580043"/>
    </source>
</evidence>
<dbReference type="AlphaFoldDB" id="A0A848FWL6"/>
<gene>
    <name evidence="1" type="ORF">HHL15_01085</name>
</gene>
<name>A0A848FWL6_9RHOO</name>
<protein>
    <submittedName>
        <fullName evidence="1">Uncharacterized protein</fullName>
    </submittedName>
</protein>
<comment type="caution">
    <text evidence="1">The sequence shown here is derived from an EMBL/GenBank/DDBJ whole genome shotgun (WGS) entry which is preliminary data.</text>
</comment>
<sequence>MNQKPVVLGAFLGLNNVLDPLAGSTAAGGAKQSWEWLVQADNVDISDEHRLSRRVGYQGFLAGIRIEAAYSTADCQRMYIVDAGVLKRVHLDGSTVDLWDGLTGPYAWAEANDVTFLSARLEKIQIQKGGDVLAWAVPTPEGGAVVQASGNLAPGLYQVCFSHMAADGREGGAGASIPVMVTEGGITVQAPMIPEHYTLVYLADQGTVFRAVAALTHASGGAFTINDASQAAQGRELTTQFLGAVPAGIDQIAHWKGRLYGAEYLPEADQTVIWFSQPLGFHLFDAVRDFFLVPGHVLQLADADGHLLVATGERIYLYGEEGLSQVAEYGVVPGQHADRGNDGKTYFWATRGLCRVAPFENLTEGRVSVAPGIKAGGGVIHEQGLVRYVATLHSGGAAFNPRKHT</sequence>
<reference evidence="1 2" key="1">
    <citation type="submission" date="2020-04" db="EMBL/GenBank/DDBJ databases">
        <title>Zoogloea sp. G-4-1-14 isolated from soil.</title>
        <authorList>
            <person name="Dahal R.H."/>
        </authorList>
    </citation>
    <scope>NUCLEOTIDE SEQUENCE [LARGE SCALE GENOMIC DNA]</scope>
    <source>
        <strain evidence="1 2">G-4-1-14</strain>
    </source>
</reference>
<organism evidence="1 2">
    <name type="scientific">Zoogloea dura</name>
    <dbReference type="NCBI Taxonomy" id="2728840"/>
    <lineage>
        <taxon>Bacteria</taxon>
        <taxon>Pseudomonadati</taxon>
        <taxon>Pseudomonadota</taxon>
        <taxon>Betaproteobacteria</taxon>
        <taxon>Rhodocyclales</taxon>
        <taxon>Zoogloeaceae</taxon>
        <taxon>Zoogloea</taxon>
    </lineage>
</organism>
<evidence type="ECO:0000313" key="1">
    <source>
        <dbReference type="EMBL" id="NML24327.1"/>
    </source>
</evidence>
<keyword evidence="2" id="KW-1185">Reference proteome</keyword>
<dbReference type="EMBL" id="JABBGA010000001">
    <property type="protein sequence ID" value="NML24327.1"/>
    <property type="molecule type" value="Genomic_DNA"/>
</dbReference>
<proteinExistence type="predicted"/>